<dbReference type="PANTHER" id="PTHR43842:SF2">
    <property type="entry name" value="PROPIONYL-COA CARBOXYLASE BETA CHAIN, MITOCHONDRIAL"/>
    <property type="match status" value="1"/>
</dbReference>
<sequence length="438" mass="46297">MTAARARHPRPRTAAERRASRPRPLRLLGPRPVGRSGLTARERIGLLLDAGSFAELEVFRAQGEHGGVIAGSGTVDGRRVFVYAQDDAAAGPEHTAKVHRVMDLALAAGAPLIGITDGARVPQGPRSPAADGATLRRHVEASGVIPQISVVLGAGGAYSPVLADFTFAVGQDAGAGLAGFVHDDEEGCLHDVRYLVSLLPSNSAESAPAHPACGAGADERPRLAEILPPDPDQPYDMREVLAELVDDGEYIEVHEHWAGNVVCALGRVDGEVVGVVGNQPTVLAGALDGAGARKAARFVRFCDAFGIPLVTLVDVPGFAPGDEQDLQHGAKLLYAYCEASVPRVQVVVRKAYGEAYTVMDSRSVGTDLSLAWPTNVITENARSAELLPPAHPHHAAEWGLVDDVIDPVRTRAAVARGLSMLRHKRTEAPRRKHGNIPL</sequence>
<dbReference type="PANTHER" id="PTHR43842">
    <property type="entry name" value="PROPIONYL-COA CARBOXYLASE BETA CHAIN"/>
    <property type="match status" value="1"/>
</dbReference>
<organism evidence="3 4">
    <name type="scientific">Actinokineospora guangxiensis</name>
    <dbReference type="NCBI Taxonomy" id="1490288"/>
    <lineage>
        <taxon>Bacteria</taxon>
        <taxon>Bacillati</taxon>
        <taxon>Actinomycetota</taxon>
        <taxon>Actinomycetes</taxon>
        <taxon>Pseudonocardiales</taxon>
        <taxon>Pseudonocardiaceae</taxon>
        <taxon>Actinokineospora</taxon>
    </lineage>
</organism>
<comment type="caution">
    <text evidence="3">The sequence shown here is derived from an EMBL/GenBank/DDBJ whole genome shotgun (WGS) entry which is preliminary data.</text>
</comment>
<dbReference type="EMBL" id="JBHSKF010000009">
    <property type="protein sequence ID" value="MFC5289057.1"/>
    <property type="molecule type" value="Genomic_DNA"/>
</dbReference>
<dbReference type="Gene3D" id="3.90.226.10">
    <property type="entry name" value="2-enoyl-CoA Hydratase, Chain A, domain 1"/>
    <property type="match status" value="2"/>
</dbReference>
<proteinExistence type="predicted"/>
<dbReference type="Proteomes" id="UP001596157">
    <property type="component" value="Unassembled WGS sequence"/>
</dbReference>
<evidence type="ECO:0000256" key="1">
    <source>
        <dbReference type="SAM" id="MobiDB-lite"/>
    </source>
</evidence>
<dbReference type="PROSITE" id="PS50989">
    <property type="entry name" value="COA_CT_CTER"/>
    <property type="match status" value="1"/>
</dbReference>
<accession>A0ABW0EQD4</accession>
<dbReference type="SUPFAM" id="SSF52096">
    <property type="entry name" value="ClpP/crotonase"/>
    <property type="match status" value="2"/>
</dbReference>
<feature type="domain" description="CoA carboxyltransferase C-terminal" evidence="2">
    <location>
        <begin position="217"/>
        <end position="438"/>
    </location>
</feature>
<feature type="region of interest" description="Disordered" evidence="1">
    <location>
        <begin position="1"/>
        <end position="34"/>
    </location>
</feature>
<keyword evidence="3" id="KW-0436">Ligase</keyword>
<name>A0ABW0EQD4_9PSEU</name>
<dbReference type="GO" id="GO:0016874">
    <property type="term" value="F:ligase activity"/>
    <property type="evidence" value="ECO:0007669"/>
    <property type="project" value="UniProtKB-KW"/>
</dbReference>
<dbReference type="InterPro" id="IPR011763">
    <property type="entry name" value="COA_CT_C"/>
</dbReference>
<dbReference type="Pfam" id="PF01039">
    <property type="entry name" value="Carboxyl_trans"/>
    <property type="match status" value="2"/>
</dbReference>
<gene>
    <name evidence="3" type="ORF">ACFPM7_18565</name>
</gene>
<dbReference type="InterPro" id="IPR034733">
    <property type="entry name" value="AcCoA_carboxyl_beta"/>
</dbReference>
<dbReference type="InterPro" id="IPR051047">
    <property type="entry name" value="AccD/PCCB"/>
</dbReference>
<evidence type="ECO:0000313" key="4">
    <source>
        <dbReference type="Proteomes" id="UP001596157"/>
    </source>
</evidence>
<feature type="compositionally biased region" description="Basic residues" evidence="1">
    <location>
        <begin position="1"/>
        <end position="11"/>
    </location>
</feature>
<dbReference type="RefSeq" id="WP_378248902.1">
    <property type="nucleotide sequence ID" value="NZ_JBHSKF010000009.1"/>
</dbReference>
<evidence type="ECO:0000259" key="2">
    <source>
        <dbReference type="PROSITE" id="PS50989"/>
    </source>
</evidence>
<protein>
    <submittedName>
        <fullName evidence="3">Acyl-CoA carboxylase subunit beta</fullName>
        <ecNumber evidence="3">6.-.-.-</ecNumber>
    </submittedName>
</protein>
<dbReference type="InterPro" id="IPR029045">
    <property type="entry name" value="ClpP/crotonase-like_dom_sf"/>
</dbReference>
<dbReference type="EC" id="6.-.-.-" evidence="3"/>
<reference evidence="4" key="1">
    <citation type="journal article" date="2019" name="Int. J. Syst. Evol. Microbiol.">
        <title>The Global Catalogue of Microorganisms (GCM) 10K type strain sequencing project: providing services to taxonomists for standard genome sequencing and annotation.</title>
        <authorList>
            <consortium name="The Broad Institute Genomics Platform"/>
            <consortium name="The Broad Institute Genome Sequencing Center for Infectious Disease"/>
            <person name="Wu L."/>
            <person name="Ma J."/>
        </authorList>
    </citation>
    <scope>NUCLEOTIDE SEQUENCE [LARGE SCALE GENOMIC DNA]</scope>
    <source>
        <strain evidence="4">CCUG 59778</strain>
    </source>
</reference>
<keyword evidence="4" id="KW-1185">Reference proteome</keyword>
<evidence type="ECO:0000313" key="3">
    <source>
        <dbReference type="EMBL" id="MFC5289057.1"/>
    </source>
</evidence>